<name>A0AAJ0ER04_9PEZI</name>
<reference evidence="9" key="1">
    <citation type="submission" date="2021-06" db="EMBL/GenBank/DDBJ databases">
        <title>Comparative genomics, transcriptomics and evolutionary studies reveal genomic signatures of adaptation to plant cell wall in hemibiotrophic fungi.</title>
        <authorList>
            <consortium name="DOE Joint Genome Institute"/>
            <person name="Baroncelli R."/>
            <person name="Diaz J.F."/>
            <person name="Benocci T."/>
            <person name="Peng M."/>
            <person name="Battaglia E."/>
            <person name="Haridas S."/>
            <person name="Andreopoulos W."/>
            <person name="Labutti K."/>
            <person name="Pangilinan J."/>
            <person name="Floch G.L."/>
            <person name="Makela M.R."/>
            <person name="Henrissat B."/>
            <person name="Grigoriev I.V."/>
            <person name="Crouch J.A."/>
            <person name="De Vries R.P."/>
            <person name="Sukno S.A."/>
            <person name="Thon M.R."/>
        </authorList>
    </citation>
    <scope>NUCLEOTIDE SEQUENCE</scope>
    <source>
        <strain evidence="9">CBS 193.32</strain>
    </source>
</reference>
<evidence type="ECO:0000256" key="2">
    <source>
        <dbReference type="ARBA" id="ARBA00022692"/>
    </source>
</evidence>
<dbReference type="RefSeq" id="XP_060422772.1">
    <property type="nucleotide sequence ID" value="XM_060576363.1"/>
</dbReference>
<dbReference type="Pfam" id="PF20684">
    <property type="entry name" value="Fung_rhodopsin"/>
    <property type="match status" value="1"/>
</dbReference>
<evidence type="ECO:0000256" key="7">
    <source>
        <dbReference type="SAM" id="Phobius"/>
    </source>
</evidence>
<dbReference type="Proteomes" id="UP001224890">
    <property type="component" value="Unassembled WGS sequence"/>
</dbReference>
<keyword evidence="2 7" id="KW-0812">Transmembrane</keyword>
<dbReference type="InterPro" id="IPR052337">
    <property type="entry name" value="SAT4-like"/>
</dbReference>
<comment type="similarity">
    <text evidence="5">Belongs to the SAT4 family.</text>
</comment>
<feature type="transmembrane region" description="Helical" evidence="7">
    <location>
        <begin position="124"/>
        <end position="144"/>
    </location>
</feature>
<evidence type="ECO:0000256" key="1">
    <source>
        <dbReference type="ARBA" id="ARBA00004141"/>
    </source>
</evidence>
<comment type="caution">
    <text evidence="9">The sequence shown here is derived from an EMBL/GenBank/DDBJ whole genome shotgun (WGS) entry which is preliminary data.</text>
</comment>
<dbReference type="PANTHER" id="PTHR33048">
    <property type="entry name" value="PTH11-LIKE INTEGRAL MEMBRANE PROTEIN (AFU_ORTHOLOGUE AFUA_5G11245)"/>
    <property type="match status" value="1"/>
</dbReference>
<gene>
    <name evidence="9" type="ORF">BDP55DRAFT_683841</name>
</gene>
<keyword evidence="4 7" id="KW-0472">Membrane</keyword>
<evidence type="ECO:0000259" key="8">
    <source>
        <dbReference type="Pfam" id="PF20684"/>
    </source>
</evidence>
<dbReference type="InterPro" id="IPR049326">
    <property type="entry name" value="Rhodopsin_dom_fungi"/>
</dbReference>
<feature type="transmembrane region" description="Helical" evidence="7">
    <location>
        <begin position="214"/>
        <end position="233"/>
    </location>
</feature>
<feature type="compositionally biased region" description="Polar residues" evidence="6">
    <location>
        <begin position="356"/>
        <end position="374"/>
    </location>
</feature>
<keyword evidence="3 7" id="KW-1133">Transmembrane helix</keyword>
<feature type="transmembrane region" description="Helical" evidence="7">
    <location>
        <begin position="245"/>
        <end position="264"/>
    </location>
</feature>
<feature type="transmembrane region" description="Helical" evidence="7">
    <location>
        <begin position="284"/>
        <end position="311"/>
    </location>
</feature>
<evidence type="ECO:0000256" key="4">
    <source>
        <dbReference type="ARBA" id="ARBA00023136"/>
    </source>
</evidence>
<feature type="transmembrane region" description="Helical" evidence="7">
    <location>
        <begin position="47"/>
        <end position="69"/>
    </location>
</feature>
<dbReference type="EMBL" id="JAHMHR010000080">
    <property type="protein sequence ID" value="KAK1658008.1"/>
    <property type="molecule type" value="Genomic_DNA"/>
</dbReference>
<sequence>MLTTHFTSSSCRPTSSEHCFVSTSWIRVSTTMDSAHDETPLLNRQPAALGIIIVFLILAYVCGLARLYIRFCVVHRPGWDDVFLIVVLMTTALLSLATCIALINGLGKHFAGLGLIGMEAFIKTFYICNAAYCMATTFIKLALLSQYLTMFEFGSLSFRLTMIVAVVTAMWGLAYSTIAWFPCDPVSSQWILTQPATARWGFGSADLGVYRRTYVSHVATNMVLDVLVCVLPLSWAWRHAAQKRSIYGIVFLFVLGDIVVAIGVSRLVSIANTAAGTYPTLDPSWYGCVPAVLATVEVNLATVCASIPIVWPVTQRALSKIWVTREFEVISEPRDFRLKSTASSYDGDFSDRMPTASISSGPTRSTAVQATPSG</sequence>
<dbReference type="PANTHER" id="PTHR33048:SF47">
    <property type="entry name" value="INTEGRAL MEMBRANE PROTEIN-RELATED"/>
    <property type="match status" value="1"/>
</dbReference>
<keyword evidence="10" id="KW-1185">Reference proteome</keyword>
<organism evidence="9 10">
    <name type="scientific">Colletotrichum godetiae</name>
    <dbReference type="NCBI Taxonomy" id="1209918"/>
    <lineage>
        <taxon>Eukaryota</taxon>
        <taxon>Fungi</taxon>
        <taxon>Dikarya</taxon>
        <taxon>Ascomycota</taxon>
        <taxon>Pezizomycotina</taxon>
        <taxon>Sordariomycetes</taxon>
        <taxon>Hypocreomycetidae</taxon>
        <taxon>Glomerellales</taxon>
        <taxon>Glomerellaceae</taxon>
        <taxon>Colletotrichum</taxon>
        <taxon>Colletotrichum acutatum species complex</taxon>
    </lineage>
</organism>
<feature type="transmembrane region" description="Helical" evidence="7">
    <location>
        <begin position="156"/>
        <end position="181"/>
    </location>
</feature>
<evidence type="ECO:0000256" key="6">
    <source>
        <dbReference type="SAM" id="MobiDB-lite"/>
    </source>
</evidence>
<feature type="region of interest" description="Disordered" evidence="6">
    <location>
        <begin position="342"/>
        <end position="374"/>
    </location>
</feature>
<evidence type="ECO:0000313" key="10">
    <source>
        <dbReference type="Proteomes" id="UP001224890"/>
    </source>
</evidence>
<dbReference type="AlphaFoldDB" id="A0AAJ0ER04"/>
<dbReference type="GO" id="GO:0016020">
    <property type="term" value="C:membrane"/>
    <property type="evidence" value="ECO:0007669"/>
    <property type="project" value="UniProtKB-SubCell"/>
</dbReference>
<feature type="transmembrane region" description="Helical" evidence="7">
    <location>
        <begin position="81"/>
        <end position="104"/>
    </location>
</feature>
<evidence type="ECO:0000313" key="9">
    <source>
        <dbReference type="EMBL" id="KAK1658008.1"/>
    </source>
</evidence>
<accession>A0AAJ0ER04</accession>
<comment type="subcellular location">
    <subcellularLocation>
        <location evidence="1">Membrane</location>
        <topology evidence="1">Multi-pass membrane protein</topology>
    </subcellularLocation>
</comment>
<dbReference type="GeneID" id="85460889"/>
<evidence type="ECO:0000256" key="3">
    <source>
        <dbReference type="ARBA" id="ARBA00022989"/>
    </source>
</evidence>
<evidence type="ECO:0000256" key="5">
    <source>
        <dbReference type="ARBA" id="ARBA00038359"/>
    </source>
</evidence>
<proteinExistence type="inferred from homology"/>
<protein>
    <recommendedName>
        <fullName evidence="8">Rhodopsin domain-containing protein</fullName>
    </recommendedName>
</protein>
<feature type="domain" description="Rhodopsin" evidence="8">
    <location>
        <begin position="65"/>
        <end position="315"/>
    </location>
</feature>